<proteinExistence type="inferred from homology"/>
<feature type="transmembrane region" description="Helical" evidence="5">
    <location>
        <begin position="239"/>
        <end position="264"/>
    </location>
</feature>
<evidence type="ECO:0000313" key="8">
    <source>
        <dbReference type="Proteomes" id="UP000287233"/>
    </source>
</evidence>
<dbReference type="InterPro" id="IPR013525">
    <property type="entry name" value="ABC2_TM"/>
</dbReference>
<evidence type="ECO:0000259" key="6">
    <source>
        <dbReference type="PROSITE" id="PS51012"/>
    </source>
</evidence>
<dbReference type="GO" id="GO:0140359">
    <property type="term" value="F:ABC-type transporter activity"/>
    <property type="evidence" value="ECO:0007669"/>
    <property type="project" value="InterPro"/>
</dbReference>
<keyword evidence="3 5" id="KW-1133">Transmembrane helix</keyword>
<dbReference type="KEGG" id="bih:BIP78_1442"/>
<dbReference type="GO" id="GO:0005886">
    <property type="term" value="C:plasma membrane"/>
    <property type="evidence" value="ECO:0007669"/>
    <property type="project" value="UniProtKB-SubCell"/>
</dbReference>
<evidence type="ECO:0000313" key="7">
    <source>
        <dbReference type="EMBL" id="QAA77208.1"/>
    </source>
</evidence>
<feature type="transmembrane region" description="Helical" evidence="5">
    <location>
        <begin position="160"/>
        <end position="182"/>
    </location>
</feature>
<reference evidence="8" key="1">
    <citation type="submission" date="2018-12" db="EMBL/GenBank/DDBJ databases">
        <title>Complete genome sequence of an uncultured bacterium of the candidate phylum Bipolaricaulota.</title>
        <authorList>
            <person name="Kadnikov V.V."/>
            <person name="Mardanov A.V."/>
            <person name="Beletsky A.V."/>
            <person name="Frank Y.A."/>
            <person name="Karnachuk O.V."/>
            <person name="Ravin N.V."/>
        </authorList>
    </citation>
    <scope>NUCLEOTIDE SEQUENCE [LARGE SCALE GENOMIC DNA]</scope>
</reference>
<feature type="domain" description="ABC transmembrane type-2" evidence="6">
    <location>
        <begin position="121"/>
        <end position="354"/>
    </location>
</feature>
<feature type="transmembrane region" description="Helical" evidence="5">
    <location>
        <begin position="203"/>
        <end position="233"/>
    </location>
</feature>
<keyword evidence="4 5" id="KW-0472">Membrane</keyword>
<keyword evidence="2 5" id="KW-0812">Transmembrane</keyword>
<organism evidence="7 8">
    <name type="scientific">Bipolaricaulis sibiricus</name>
    <dbReference type="NCBI Taxonomy" id="2501609"/>
    <lineage>
        <taxon>Bacteria</taxon>
        <taxon>Candidatus Bipolaricaulota</taxon>
        <taxon>Candidatus Bipolaricaulia</taxon>
        <taxon>Candidatus Bipolaricaulales</taxon>
        <taxon>Candidatus Bipolaricaulaceae</taxon>
        <taxon>Candidatus Bipolaricaulis</taxon>
    </lineage>
</organism>
<comment type="subcellular location">
    <subcellularLocation>
        <location evidence="5">Cell membrane</location>
        <topology evidence="5">Multi-pass membrane protein</topology>
    </subcellularLocation>
    <subcellularLocation>
        <location evidence="1">Membrane</location>
        <topology evidence="1">Multi-pass membrane protein</topology>
    </subcellularLocation>
</comment>
<dbReference type="PANTHER" id="PTHR43027">
    <property type="entry name" value="DOXORUBICIN RESISTANCE ABC TRANSPORTER PERMEASE PROTEIN DRRC-RELATED"/>
    <property type="match status" value="1"/>
</dbReference>
<evidence type="ECO:0000256" key="4">
    <source>
        <dbReference type="ARBA" id="ARBA00023136"/>
    </source>
</evidence>
<name>A0A410FW91_BIPS1</name>
<accession>A0A410FW91</accession>
<feature type="transmembrane region" description="Helical" evidence="5">
    <location>
        <begin position="20"/>
        <end position="43"/>
    </location>
</feature>
<keyword evidence="5" id="KW-1003">Cell membrane</keyword>
<feature type="transmembrane region" description="Helical" evidence="5">
    <location>
        <begin position="328"/>
        <end position="351"/>
    </location>
</feature>
<dbReference type="Pfam" id="PF01061">
    <property type="entry name" value="ABC2_membrane"/>
    <property type="match status" value="1"/>
</dbReference>
<dbReference type="InterPro" id="IPR047817">
    <property type="entry name" value="ABC2_TM_bact-type"/>
</dbReference>
<protein>
    <recommendedName>
        <fullName evidence="5">Transport permease protein</fullName>
    </recommendedName>
</protein>
<feature type="transmembrane region" description="Helical" evidence="5">
    <location>
        <begin position="276"/>
        <end position="298"/>
    </location>
</feature>
<dbReference type="EMBL" id="CP034928">
    <property type="protein sequence ID" value="QAA77208.1"/>
    <property type="molecule type" value="Genomic_DNA"/>
</dbReference>
<comment type="similarity">
    <text evidence="5">Belongs to the ABC-2 integral membrane protein family.</text>
</comment>
<dbReference type="PANTHER" id="PTHR43027:SF1">
    <property type="entry name" value="DOXORUBICIN RESISTANCE ABC TRANSPORTER PERMEASE PROTEIN DRRC-RELATED"/>
    <property type="match status" value="1"/>
</dbReference>
<dbReference type="AlphaFoldDB" id="A0A410FW91"/>
<dbReference type="PROSITE" id="PS51012">
    <property type="entry name" value="ABC_TM2"/>
    <property type="match status" value="1"/>
</dbReference>
<evidence type="ECO:0000256" key="2">
    <source>
        <dbReference type="ARBA" id="ARBA00022692"/>
    </source>
</evidence>
<evidence type="ECO:0000256" key="1">
    <source>
        <dbReference type="ARBA" id="ARBA00004141"/>
    </source>
</evidence>
<dbReference type="Proteomes" id="UP000287233">
    <property type="component" value="Chromosome"/>
</dbReference>
<evidence type="ECO:0000256" key="5">
    <source>
        <dbReference type="RuleBase" id="RU361157"/>
    </source>
</evidence>
<keyword evidence="5" id="KW-0813">Transport</keyword>
<evidence type="ECO:0000256" key="3">
    <source>
        <dbReference type="ARBA" id="ARBA00022989"/>
    </source>
</evidence>
<dbReference type="InterPro" id="IPR052902">
    <property type="entry name" value="ABC-2_transporter"/>
</dbReference>
<sequence length="356" mass="38305">MIGLGALVRTQTRVFLRDRITLFFTMLFPIVFVLIFGFVWGGAEGPGARARLGLVRLDGVDDVLAEVLAVQRAVVVIPYGDRAALERDLAKREVDLGLLWDGRSLVFLQDPTRVQEGYAFAELARGIAAEVDLRQQGLAPPARAERENIGRTVAVGWFNLLVPGIMAFSTLTAGLFAVSGRITQMKERRLLDRLLVTPMSPGALLMAIAAVRLGAGFLATVTTLVAAVLLFGVRFEVNWPLFSAFVVAATLGAMGLGTVIALLVRRPGSASNVANIASQIMLLLSGIYFPIEIMPSFLRAVSRALPLTYMVEAMRYVTGVAEMPVARFALVTGALFAVGAGLFPVLGRYVVSAGRR</sequence>
<gene>
    <name evidence="7" type="ORF">BIP78_1442</name>
</gene>